<accession>A0A1D9QDV0</accession>
<dbReference type="RefSeq" id="XP_001590488.1">
    <property type="nucleotide sequence ID" value="XM_001590438.1"/>
</dbReference>
<proteinExistence type="predicted"/>
<dbReference type="KEGG" id="ssl:SS1G_08228"/>
<gene>
    <name evidence="1" type="ORF">sscle_10g075630</name>
</gene>
<name>A0A1D9QDV0_SCLS1</name>
<evidence type="ECO:0000313" key="1">
    <source>
        <dbReference type="EMBL" id="APA12793.1"/>
    </source>
</evidence>
<sequence>MVEAFNATKEDLPIGVDFNVLAKYISNYYQDSNAESFPSALIDIANGNTELYDVLWVINQGKRSAPPVYCPEHERIVQLAKDRAK</sequence>
<dbReference type="Proteomes" id="UP000177798">
    <property type="component" value="Chromosome 10"/>
</dbReference>
<evidence type="ECO:0000313" key="2">
    <source>
        <dbReference type="Proteomes" id="UP000177798"/>
    </source>
</evidence>
<dbReference type="AlphaFoldDB" id="A0A1D9QDV0"/>
<dbReference type="EMBL" id="CP017823">
    <property type="protein sequence ID" value="APA12793.1"/>
    <property type="molecule type" value="Genomic_DNA"/>
</dbReference>
<protein>
    <submittedName>
        <fullName evidence="1">Uncharacterized protein</fullName>
    </submittedName>
</protein>
<dbReference type="VEuPathDB" id="FungiDB:sscle_10g075630"/>
<dbReference type="OrthoDB" id="10391966at2759"/>
<reference evidence="2" key="1">
    <citation type="journal article" date="2017" name="Genome Biol. Evol.">
        <title>The complete genome sequence of the phytopathogenic fungus Sclerotinia sclerotiorum reveals insights into the genome architecture of broad host range pathogens.</title>
        <authorList>
            <person name="Derbyshire M."/>
            <person name="Denton-Giles M."/>
            <person name="Hegedus D."/>
            <person name="Seifbarghy S."/>
            <person name="Rollins J."/>
            <person name="van Kan J."/>
            <person name="Seidl M.F."/>
            <person name="Faino L."/>
            <person name="Mbengue M."/>
            <person name="Navaud O."/>
            <person name="Raffaele S."/>
            <person name="Hammond-Kosack K."/>
            <person name="Heard S."/>
            <person name="Oliver R."/>
        </authorList>
    </citation>
    <scope>NUCLEOTIDE SEQUENCE [LARGE SCALE GENOMIC DNA]</scope>
    <source>
        <strain evidence="2">ATCC 18683 / 1980 / Ss-1</strain>
    </source>
</reference>
<organism evidence="1 2">
    <name type="scientific">Sclerotinia sclerotiorum (strain ATCC 18683 / 1980 / Ss-1)</name>
    <name type="common">White mold</name>
    <name type="synonym">Whetzelinia sclerotiorum</name>
    <dbReference type="NCBI Taxonomy" id="665079"/>
    <lineage>
        <taxon>Eukaryota</taxon>
        <taxon>Fungi</taxon>
        <taxon>Dikarya</taxon>
        <taxon>Ascomycota</taxon>
        <taxon>Pezizomycotina</taxon>
        <taxon>Leotiomycetes</taxon>
        <taxon>Helotiales</taxon>
        <taxon>Sclerotiniaceae</taxon>
        <taxon>Sclerotinia</taxon>
    </lineage>
</organism>